<dbReference type="GO" id="GO:0000287">
    <property type="term" value="F:magnesium ion binding"/>
    <property type="evidence" value="ECO:0007669"/>
    <property type="project" value="UniProtKB-UniRule"/>
</dbReference>
<gene>
    <name evidence="7" type="primary">pyrE</name>
    <name evidence="9" type="ordered locus">Cag_0017</name>
</gene>
<keyword evidence="3 7" id="KW-0328">Glycosyltransferase</keyword>
<dbReference type="eggNOG" id="COG0461">
    <property type="taxonomic scope" value="Bacteria"/>
</dbReference>
<dbReference type="STRING" id="340177.Cag_0017"/>
<accession>Q3ANS7</accession>
<evidence type="ECO:0000256" key="2">
    <source>
        <dbReference type="ARBA" id="ARBA00011971"/>
    </source>
</evidence>
<protein>
    <recommendedName>
        <fullName evidence="2 7">Orotate phosphoribosyltransferase</fullName>
        <shortName evidence="7">OPRT</shortName>
        <shortName evidence="7">OPRTase</shortName>
        <ecNumber evidence="2 7">2.4.2.10</ecNumber>
    </recommendedName>
</protein>
<keyword evidence="4 7" id="KW-0808">Transferase</keyword>
<feature type="binding site" evidence="7">
    <location>
        <position position="119"/>
    </location>
    <ligand>
        <name>orotate</name>
        <dbReference type="ChEBI" id="CHEBI:30839"/>
    </ligand>
</feature>
<evidence type="ECO:0000256" key="1">
    <source>
        <dbReference type="ARBA" id="ARBA00004889"/>
    </source>
</evidence>
<dbReference type="PANTHER" id="PTHR19278">
    <property type="entry name" value="OROTATE PHOSPHORIBOSYLTRANSFERASE"/>
    <property type="match status" value="1"/>
</dbReference>
<comment type="cofactor">
    <cofactor evidence="7">
        <name>Mg(2+)</name>
        <dbReference type="ChEBI" id="CHEBI:18420"/>
    </cofactor>
</comment>
<comment type="subunit">
    <text evidence="7">Homodimer.</text>
</comment>
<comment type="function">
    <text evidence="7">Catalyzes the transfer of a ribosyl phosphate group from 5-phosphoribose 1-diphosphate to orotate, leading to the formation of orotidine monophosphate (OMP).</text>
</comment>
<proteinExistence type="inferred from homology"/>
<dbReference type="InterPro" id="IPR006273">
    <property type="entry name" value="Orotate_PRibTrfase_bac"/>
</dbReference>
<dbReference type="GO" id="GO:0044205">
    <property type="term" value="P:'de novo' UMP biosynthetic process"/>
    <property type="evidence" value="ECO:0007669"/>
    <property type="project" value="UniProtKB-UniRule"/>
</dbReference>
<dbReference type="EMBL" id="CP000108">
    <property type="protein sequence ID" value="ABB27296.1"/>
    <property type="molecule type" value="Genomic_DNA"/>
</dbReference>
<feature type="binding site" description="in other chain" evidence="7">
    <location>
        <begin position="115"/>
        <end position="123"/>
    </location>
    <ligand>
        <name>5-phospho-alpha-D-ribose 1-diphosphate</name>
        <dbReference type="ChEBI" id="CHEBI:58017"/>
        <note>ligand shared between dimeric partners</note>
    </ligand>
</feature>
<name>Q3ANS7_CHLCH</name>
<evidence type="ECO:0000256" key="3">
    <source>
        <dbReference type="ARBA" id="ARBA00022676"/>
    </source>
</evidence>
<sequence length="195" mass="20521">MSTSSAMLDVFKATGALLEGHFKLTSGRHSNTYFQCAKVLQHPQHLSAICGAIAERFAQSGVQTVISPAIGGIVVGTEVGRQLGVKTIFAERKDGAMTIRRGFSVEKGERFLVIEDVITTGGSVAEVMALITAAGGEVVGVGSVVDRSNGKVKLAENQFSVLSMEVISYTPEECPLCKQGLPIDAPGSRANQQPV</sequence>
<evidence type="ECO:0000256" key="6">
    <source>
        <dbReference type="ARBA" id="ARBA00022975"/>
    </source>
</evidence>
<dbReference type="InterPro" id="IPR023031">
    <property type="entry name" value="OPRT"/>
</dbReference>
<dbReference type="SUPFAM" id="SSF53271">
    <property type="entry name" value="PRTase-like"/>
    <property type="match status" value="1"/>
</dbReference>
<comment type="similarity">
    <text evidence="7">Belongs to the purine/pyrimidine phosphoribosyltransferase family. PyrE subfamily.</text>
</comment>
<comment type="catalytic activity">
    <reaction evidence="7">
        <text>orotidine 5'-phosphate + diphosphate = orotate + 5-phospho-alpha-D-ribose 1-diphosphate</text>
        <dbReference type="Rhea" id="RHEA:10380"/>
        <dbReference type="ChEBI" id="CHEBI:30839"/>
        <dbReference type="ChEBI" id="CHEBI:33019"/>
        <dbReference type="ChEBI" id="CHEBI:57538"/>
        <dbReference type="ChEBI" id="CHEBI:58017"/>
        <dbReference type="EC" id="2.4.2.10"/>
    </reaction>
</comment>
<feature type="binding site" evidence="7">
    <location>
        <position position="147"/>
    </location>
    <ligand>
        <name>orotate</name>
        <dbReference type="ChEBI" id="CHEBI:30839"/>
    </ligand>
</feature>
<dbReference type="KEGG" id="cch:Cag_0017"/>
<dbReference type="InterPro" id="IPR029057">
    <property type="entry name" value="PRTase-like"/>
</dbReference>
<evidence type="ECO:0000256" key="5">
    <source>
        <dbReference type="ARBA" id="ARBA00022842"/>
    </source>
</evidence>
<evidence type="ECO:0000259" key="8">
    <source>
        <dbReference type="Pfam" id="PF00156"/>
    </source>
</evidence>
<keyword evidence="6 7" id="KW-0665">Pyrimidine biosynthesis</keyword>
<dbReference type="HAMAP" id="MF_01208">
    <property type="entry name" value="PyrE"/>
    <property type="match status" value="1"/>
</dbReference>
<evidence type="ECO:0000256" key="7">
    <source>
        <dbReference type="HAMAP-Rule" id="MF_01208"/>
    </source>
</evidence>
<dbReference type="UniPathway" id="UPA00070">
    <property type="reaction ID" value="UER00119"/>
</dbReference>
<dbReference type="GO" id="GO:0019856">
    <property type="term" value="P:pyrimidine nucleobase biosynthetic process"/>
    <property type="evidence" value="ECO:0007669"/>
    <property type="project" value="InterPro"/>
</dbReference>
<organism evidence="9">
    <name type="scientific">Chlorobium chlorochromatii (strain CaD3)</name>
    <dbReference type="NCBI Taxonomy" id="340177"/>
    <lineage>
        <taxon>Bacteria</taxon>
        <taxon>Pseudomonadati</taxon>
        <taxon>Chlorobiota</taxon>
        <taxon>Chlorobiia</taxon>
        <taxon>Chlorobiales</taxon>
        <taxon>Chlorobiaceae</taxon>
        <taxon>Chlorobium/Pelodictyon group</taxon>
        <taxon>Chlorobium</taxon>
    </lineage>
</organism>
<dbReference type="AlphaFoldDB" id="Q3ANS7"/>
<feature type="binding site" evidence="7">
    <location>
        <position position="92"/>
    </location>
    <ligand>
        <name>5-phospho-alpha-D-ribose 1-diphosphate</name>
        <dbReference type="ChEBI" id="CHEBI:58017"/>
        <note>ligand shared between dimeric partners</note>
    </ligand>
</feature>
<reference evidence="9" key="1">
    <citation type="submission" date="2005-08" db="EMBL/GenBank/DDBJ databases">
        <title>Complete sequence of Chlorobium chlorochromatii CaD3.</title>
        <authorList>
            <person name="Copeland A."/>
            <person name="Lucas S."/>
            <person name="Lapidus A."/>
            <person name="Barry K."/>
            <person name="Detter J.C."/>
            <person name="Glavina T."/>
            <person name="Hammon N."/>
            <person name="Israni S."/>
            <person name="Pitluck S."/>
            <person name="Bryant D."/>
            <person name="Schmutz J."/>
            <person name="Larimer F."/>
            <person name="Land M."/>
            <person name="Kyrpides N."/>
            <person name="Ivanova N."/>
            <person name="Richardson P."/>
        </authorList>
    </citation>
    <scope>NUCLEOTIDE SEQUENCE [LARGE SCALE GENOMIC DNA]</scope>
    <source>
        <strain evidence="9">CaD3</strain>
    </source>
</reference>
<dbReference type="CDD" id="cd06223">
    <property type="entry name" value="PRTases_typeI"/>
    <property type="match status" value="1"/>
</dbReference>
<dbReference type="EC" id="2.4.2.10" evidence="2 7"/>
<dbReference type="Gene3D" id="3.40.50.2020">
    <property type="match status" value="1"/>
</dbReference>
<dbReference type="HOGENOM" id="CLU_074878_3_0_10"/>
<feature type="domain" description="Phosphoribosyltransferase" evidence="8">
    <location>
        <begin position="39"/>
        <end position="164"/>
    </location>
</feature>
<feature type="binding site" description="in other chain" evidence="7">
    <location>
        <position position="93"/>
    </location>
    <ligand>
        <name>5-phospho-alpha-D-ribose 1-diphosphate</name>
        <dbReference type="ChEBI" id="CHEBI:58017"/>
        <note>ligand shared between dimeric partners</note>
    </ligand>
</feature>
<comment type="caution">
    <text evidence="7">Lacks conserved residue(s) required for the propagation of feature annotation.</text>
</comment>
<dbReference type="GO" id="GO:0004588">
    <property type="term" value="F:orotate phosphoribosyltransferase activity"/>
    <property type="evidence" value="ECO:0007669"/>
    <property type="project" value="UniProtKB-UniRule"/>
</dbReference>
<dbReference type="InterPro" id="IPR000836">
    <property type="entry name" value="PRTase_dom"/>
</dbReference>
<dbReference type="PANTHER" id="PTHR19278:SF9">
    <property type="entry name" value="URIDINE 5'-MONOPHOSPHATE SYNTHASE"/>
    <property type="match status" value="1"/>
</dbReference>
<evidence type="ECO:0000256" key="4">
    <source>
        <dbReference type="ARBA" id="ARBA00022679"/>
    </source>
</evidence>
<dbReference type="Pfam" id="PF00156">
    <property type="entry name" value="Pribosyltran"/>
    <property type="match status" value="1"/>
</dbReference>
<dbReference type="NCBIfam" id="TIGR01367">
    <property type="entry name" value="pyrE_Therm"/>
    <property type="match status" value="1"/>
</dbReference>
<evidence type="ECO:0000313" key="9">
    <source>
        <dbReference type="EMBL" id="ABB27296.1"/>
    </source>
</evidence>
<keyword evidence="5 7" id="KW-0460">Magnesium</keyword>
<comment type="pathway">
    <text evidence="1 7">Pyrimidine metabolism; UMP biosynthesis via de novo pathway; UMP from orotate: step 1/2.</text>
</comment>